<organism evidence="6 7">
    <name type="scientific">Brevibacterium salitolerans</name>
    <dbReference type="NCBI Taxonomy" id="1403566"/>
    <lineage>
        <taxon>Bacteria</taxon>
        <taxon>Bacillati</taxon>
        <taxon>Actinomycetota</taxon>
        <taxon>Actinomycetes</taxon>
        <taxon>Micrococcales</taxon>
        <taxon>Brevibacteriaceae</taxon>
        <taxon>Brevibacterium</taxon>
    </lineage>
</organism>
<keyword evidence="7" id="KW-1185">Reference proteome</keyword>
<dbReference type="PANTHER" id="PTHR30419">
    <property type="entry name" value="HTH-TYPE TRANSCRIPTIONAL REGULATOR YBHD"/>
    <property type="match status" value="1"/>
</dbReference>
<dbReference type="InterPro" id="IPR036388">
    <property type="entry name" value="WH-like_DNA-bd_sf"/>
</dbReference>
<dbReference type="EMBL" id="BAAAPZ010000004">
    <property type="protein sequence ID" value="GAA2094582.1"/>
    <property type="molecule type" value="Genomic_DNA"/>
</dbReference>
<evidence type="ECO:0000256" key="1">
    <source>
        <dbReference type="ARBA" id="ARBA00009437"/>
    </source>
</evidence>
<dbReference type="InterPro" id="IPR036390">
    <property type="entry name" value="WH_DNA-bd_sf"/>
</dbReference>
<proteinExistence type="inferred from homology"/>
<sequence length="327" mass="34783">MAITIQQMRALVAVADLSSFTAAASHLHLTQPAVSRAIGEAERHLGVVIFDRASRTLRPTERGARIVAIARTSLDAFDRAALQMHDVSSGARRSLRIAALPSIAAILLPGVAAHMRSLDEGTDLQIFTGRAENVNELVASEKVDIGIGVASEGAAVKHFQPLFSDELVCVTSKSHRFNQGAALEWSDLAAETFLRLPSDSSVGKLTWETFEAARAVPREVVPIHDLMSAAGLAAAGVGIAVIPALSVPLTMFAELSYFSIRSPRAVRTIGIASKSALTEHEAVVGKKAREIALKVLSTQPNSPVDGPGPGRRTQVRNVLRGLDREAE</sequence>
<dbReference type="PRINTS" id="PR00039">
    <property type="entry name" value="HTHLYSR"/>
</dbReference>
<keyword evidence="4" id="KW-0804">Transcription</keyword>
<comment type="similarity">
    <text evidence="1">Belongs to the LysR transcriptional regulatory family.</text>
</comment>
<evidence type="ECO:0000256" key="3">
    <source>
        <dbReference type="ARBA" id="ARBA00023125"/>
    </source>
</evidence>
<evidence type="ECO:0000256" key="2">
    <source>
        <dbReference type="ARBA" id="ARBA00023015"/>
    </source>
</evidence>
<keyword evidence="2" id="KW-0805">Transcription regulation</keyword>
<reference evidence="6 7" key="1">
    <citation type="journal article" date="2019" name="Int. J. Syst. Evol. Microbiol.">
        <title>The Global Catalogue of Microorganisms (GCM) 10K type strain sequencing project: providing services to taxonomists for standard genome sequencing and annotation.</title>
        <authorList>
            <consortium name="The Broad Institute Genomics Platform"/>
            <consortium name="The Broad Institute Genome Sequencing Center for Infectious Disease"/>
            <person name="Wu L."/>
            <person name="Ma J."/>
        </authorList>
    </citation>
    <scope>NUCLEOTIDE SEQUENCE [LARGE SCALE GENOMIC DNA]</scope>
    <source>
        <strain evidence="6 7">JCM 15900</strain>
    </source>
</reference>
<dbReference type="Proteomes" id="UP001500984">
    <property type="component" value="Unassembled WGS sequence"/>
</dbReference>
<evidence type="ECO:0000313" key="7">
    <source>
        <dbReference type="Proteomes" id="UP001500984"/>
    </source>
</evidence>
<dbReference type="PANTHER" id="PTHR30419:SF8">
    <property type="entry name" value="NITROGEN ASSIMILATION TRANSCRIPTIONAL ACTIVATOR-RELATED"/>
    <property type="match status" value="1"/>
</dbReference>
<keyword evidence="3" id="KW-0238">DNA-binding</keyword>
<accession>A0ABN2WND6</accession>
<dbReference type="RefSeq" id="WP_291792842.1">
    <property type="nucleotide sequence ID" value="NZ_BAAAPZ010000004.1"/>
</dbReference>
<dbReference type="SUPFAM" id="SSF53850">
    <property type="entry name" value="Periplasmic binding protein-like II"/>
    <property type="match status" value="1"/>
</dbReference>
<feature type="domain" description="HTH lysR-type" evidence="5">
    <location>
        <begin position="3"/>
        <end position="60"/>
    </location>
</feature>
<comment type="caution">
    <text evidence="6">The sequence shown here is derived from an EMBL/GenBank/DDBJ whole genome shotgun (WGS) entry which is preliminary data.</text>
</comment>
<dbReference type="Pfam" id="PF03466">
    <property type="entry name" value="LysR_substrate"/>
    <property type="match status" value="1"/>
</dbReference>
<name>A0ABN2WND6_9MICO</name>
<evidence type="ECO:0000259" key="5">
    <source>
        <dbReference type="PROSITE" id="PS50931"/>
    </source>
</evidence>
<dbReference type="PROSITE" id="PS50931">
    <property type="entry name" value="HTH_LYSR"/>
    <property type="match status" value="1"/>
</dbReference>
<protein>
    <submittedName>
        <fullName evidence="6">LysR family transcriptional regulator</fullName>
    </submittedName>
</protein>
<dbReference type="Gene3D" id="3.40.190.10">
    <property type="entry name" value="Periplasmic binding protein-like II"/>
    <property type="match status" value="2"/>
</dbReference>
<dbReference type="InterPro" id="IPR005119">
    <property type="entry name" value="LysR_subst-bd"/>
</dbReference>
<gene>
    <name evidence="6" type="ORF">GCM10009823_13670</name>
</gene>
<dbReference type="InterPro" id="IPR050950">
    <property type="entry name" value="HTH-type_LysR_regulators"/>
</dbReference>
<dbReference type="SUPFAM" id="SSF46785">
    <property type="entry name" value="Winged helix' DNA-binding domain"/>
    <property type="match status" value="1"/>
</dbReference>
<dbReference type="InterPro" id="IPR000847">
    <property type="entry name" value="LysR_HTH_N"/>
</dbReference>
<evidence type="ECO:0000313" key="6">
    <source>
        <dbReference type="EMBL" id="GAA2094582.1"/>
    </source>
</evidence>
<evidence type="ECO:0000256" key="4">
    <source>
        <dbReference type="ARBA" id="ARBA00023163"/>
    </source>
</evidence>
<dbReference type="Pfam" id="PF00126">
    <property type="entry name" value="HTH_1"/>
    <property type="match status" value="1"/>
</dbReference>
<dbReference type="Gene3D" id="1.10.10.10">
    <property type="entry name" value="Winged helix-like DNA-binding domain superfamily/Winged helix DNA-binding domain"/>
    <property type="match status" value="1"/>
</dbReference>